<protein>
    <submittedName>
        <fullName evidence="3">TadE-like protein</fullName>
    </submittedName>
</protein>
<dbReference type="OrthoDB" id="5190946at2"/>
<sequence length="137" mass="14507">MTRKPQERGAAAVEFALVLLPLVLLVFGICEFGWIFNQQVSLSNAARESARYYAVHEHLVVSPADRAALKVAAEGYGESAAPSVDWSTGGVTVIDHCAESDPYVEATAEIDMPSLTGFFDAILGDDLTGKGKTTCGG</sequence>
<gene>
    <name evidence="3" type="ORF">EV187_1072</name>
</gene>
<evidence type="ECO:0000259" key="2">
    <source>
        <dbReference type="Pfam" id="PF07811"/>
    </source>
</evidence>
<dbReference type="Proteomes" id="UP000293289">
    <property type="component" value="Unassembled WGS sequence"/>
</dbReference>
<accession>A0A4Q7MM99</accession>
<dbReference type="RefSeq" id="WP_130351926.1">
    <property type="nucleotide sequence ID" value="NZ_SGWY01000001.1"/>
</dbReference>
<proteinExistence type="predicted"/>
<comment type="caution">
    <text evidence="3">The sequence shown here is derived from an EMBL/GenBank/DDBJ whole genome shotgun (WGS) entry which is preliminary data.</text>
</comment>
<dbReference type="Pfam" id="PF07811">
    <property type="entry name" value="TadE"/>
    <property type="match status" value="1"/>
</dbReference>
<dbReference type="EMBL" id="SGWY01000001">
    <property type="protein sequence ID" value="RZS68638.1"/>
    <property type="molecule type" value="Genomic_DNA"/>
</dbReference>
<evidence type="ECO:0000313" key="3">
    <source>
        <dbReference type="EMBL" id="RZS68638.1"/>
    </source>
</evidence>
<dbReference type="InterPro" id="IPR012495">
    <property type="entry name" value="TadE-like_dom"/>
</dbReference>
<feature type="transmembrane region" description="Helical" evidence="1">
    <location>
        <begin position="12"/>
        <end position="36"/>
    </location>
</feature>
<reference evidence="3 4" key="1">
    <citation type="submission" date="2019-02" db="EMBL/GenBank/DDBJ databases">
        <title>Genomic Encyclopedia of Type Strains, Phase IV (KMG-IV): sequencing the most valuable type-strain genomes for metagenomic binning, comparative biology and taxonomic classification.</title>
        <authorList>
            <person name="Goeker M."/>
        </authorList>
    </citation>
    <scope>NUCLEOTIDE SEQUENCE [LARGE SCALE GENOMIC DNA]</scope>
    <source>
        <strain evidence="3 4">DSM 43045</strain>
    </source>
</reference>
<evidence type="ECO:0000256" key="1">
    <source>
        <dbReference type="SAM" id="Phobius"/>
    </source>
</evidence>
<dbReference type="AlphaFoldDB" id="A0A4Q7MM99"/>
<feature type="domain" description="TadE-like" evidence="2">
    <location>
        <begin position="9"/>
        <end position="51"/>
    </location>
</feature>
<keyword evidence="1" id="KW-0472">Membrane</keyword>
<organism evidence="3 4">
    <name type="scientific">Agromyces ramosus</name>
    <dbReference type="NCBI Taxonomy" id="33879"/>
    <lineage>
        <taxon>Bacteria</taxon>
        <taxon>Bacillati</taxon>
        <taxon>Actinomycetota</taxon>
        <taxon>Actinomycetes</taxon>
        <taxon>Micrococcales</taxon>
        <taxon>Microbacteriaceae</taxon>
        <taxon>Agromyces</taxon>
    </lineage>
</organism>
<name>A0A4Q7MM99_9MICO</name>
<evidence type="ECO:0000313" key="4">
    <source>
        <dbReference type="Proteomes" id="UP000293289"/>
    </source>
</evidence>
<keyword evidence="1" id="KW-0812">Transmembrane</keyword>
<keyword evidence="1" id="KW-1133">Transmembrane helix</keyword>
<keyword evidence="4" id="KW-1185">Reference proteome</keyword>